<sequence length="174" mass="19920">MNAFNIIIIAAIILGVVAFVHVMINKGEKEQPAWGVKIWLVPLLTVLVLIPIAFFTVVYWFLMKAMNWFNCSVTTAGEGTLFTGALLLVFAFLLSEVFIHPLIRAILRSILRRKPHWAEENVVTIVLDTFIIMLIFSILPSIQLQNIQTAFSLSVFIHIIDWLINWIGRLFKRK</sequence>
<feature type="transmembrane region" description="Helical" evidence="1">
    <location>
        <begin position="122"/>
        <end position="144"/>
    </location>
</feature>
<keyword evidence="1" id="KW-0812">Transmembrane</keyword>
<protein>
    <submittedName>
        <fullName evidence="2">Uncharacterized protein</fullName>
    </submittedName>
</protein>
<accession>A0ABW2PSC4</accession>
<evidence type="ECO:0000313" key="2">
    <source>
        <dbReference type="EMBL" id="MFC7392283.1"/>
    </source>
</evidence>
<feature type="transmembrane region" description="Helical" evidence="1">
    <location>
        <begin position="6"/>
        <end position="24"/>
    </location>
</feature>
<reference evidence="3" key="1">
    <citation type="journal article" date="2019" name="Int. J. Syst. Evol. Microbiol.">
        <title>The Global Catalogue of Microorganisms (GCM) 10K type strain sequencing project: providing services to taxonomists for standard genome sequencing and annotation.</title>
        <authorList>
            <consortium name="The Broad Institute Genomics Platform"/>
            <consortium name="The Broad Institute Genome Sequencing Center for Infectious Disease"/>
            <person name="Wu L."/>
            <person name="Ma J."/>
        </authorList>
    </citation>
    <scope>NUCLEOTIDE SEQUENCE [LARGE SCALE GENOMIC DNA]</scope>
    <source>
        <strain evidence="3">CGMCC 1.16305</strain>
    </source>
</reference>
<evidence type="ECO:0000256" key="1">
    <source>
        <dbReference type="SAM" id="Phobius"/>
    </source>
</evidence>
<feature type="transmembrane region" description="Helical" evidence="1">
    <location>
        <begin position="36"/>
        <end position="61"/>
    </location>
</feature>
<evidence type="ECO:0000313" key="3">
    <source>
        <dbReference type="Proteomes" id="UP001596505"/>
    </source>
</evidence>
<name>A0ABW2PSC4_9BACL</name>
<organism evidence="2 3">
    <name type="scientific">Scopulibacillus cellulosilyticus</name>
    <dbReference type="NCBI Taxonomy" id="2665665"/>
    <lineage>
        <taxon>Bacteria</taxon>
        <taxon>Bacillati</taxon>
        <taxon>Bacillota</taxon>
        <taxon>Bacilli</taxon>
        <taxon>Bacillales</taxon>
        <taxon>Sporolactobacillaceae</taxon>
        <taxon>Scopulibacillus</taxon>
    </lineage>
</organism>
<feature type="transmembrane region" description="Helical" evidence="1">
    <location>
        <begin position="81"/>
        <end position="102"/>
    </location>
</feature>
<gene>
    <name evidence="2" type="ORF">ACFQRG_04745</name>
</gene>
<keyword evidence="3" id="KW-1185">Reference proteome</keyword>
<keyword evidence="1" id="KW-1133">Transmembrane helix</keyword>
<proteinExistence type="predicted"/>
<comment type="caution">
    <text evidence="2">The sequence shown here is derived from an EMBL/GenBank/DDBJ whole genome shotgun (WGS) entry which is preliminary data.</text>
</comment>
<dbReference type="EMBL" id="JBHTCO010000004">
    <property type="protein sequence ID" value="MFC7392283.1"/>
    <property type="molecule type" value="Genomic_DNA"/>
</dbReference>
<dbReference type="RefSeq" id="WP_380964239.1">
    <property type="nucleotide sequence ID" value="NZ_JBHTCO010000004.1"/>
</dbReference>
<dbReference type="Proteomes" id="UP001596505">
    <property type="component" value="Unassembled WGS sequence"/>
</dbReference>
<feature type="transmembrane region" description="Helical" evidence="1">
    <location>
        <begin position="150"/>
        <end position="168"/>
    </location>
</feature>
<keyword evidence="1" id="KW-0472">Membrane</keyword>